<name>A0A5C8HWS3_9MICO</name>
<dbReference type="RefSeq" id="WP_147894886.1">
    <property type="nucleotide sequence ID" value="NZ_BAAANR010000001.1"/>
</dbReference>
<gene>
    <name evidence="2" type="ORF">FVP77_12310</name>
</gene>
<keyword evidence="1" id="KW-0812">Transmembrane</keyword>
<feature type="transmembrane region" description="Helical" evidence="1">
    <location>
        <begin position="131"/>
        <end position="157"/>
    </location>
</feature>
<keyword evidence="1" id="KW-1133">Transmembrane helix</keyword>
<accession>A0A5C8HWS3</accession>
<reference evidence="2 3" key="1">
    <citation type="submission" date="2019-08" db="EMBL/GenBank/DDBJ databases">
        <authorList>
            <person name="Dong K."/>
        </authorList>
    </citation>
    <scope>NUCLEOTIDE SEQUENCE [LARGE SCALE GENOMIC DNA]</scope>
    <source>
        <strain evidence="2 3">JCM14558</strain>
    </source>
</reference>
<evidence type="ECO:0000256" key="1">
    <source>
        <dbReference type="SAM" id="Phobius"/>
    </source>
</evidence>
<evidence type="ECO:0000313" key="2">
    <source>
        <dbReference type="EMBL" id="TXK09682.1"/>
    </source>
</evidence>
<dbReference type="AlphaFoldDB" id="A0A5C8HWS3"/>
<keyword evidence="3" id="KW-1185">Reference proteome</keyword>
<feature type="transmembrane region" description="Helical" evidence="1">
    <location>
        <begin position="98"/>
        <end position="119"/>
    </location>
</feature>
<organism evidence="2 3">
    <name type="scientific">Microbacterium hatanonis</name>
    <dbReference type="NCBI Taxonomy" id="404366"/>
    <lineage>
        <taxon>Bacteria</taxon>
        <taxon>Bacillati</taxon>
        <taxon>Actinomycetota</taxon>
        <taxon>Actinomycetes</taxon>
        <taxon>Micrococcales</taxon>
        <taxon>Microbacteriaceae</taxon>
        <taxon>Microbacterium</taxon>
    </lineage>
</organism>
<feature type="transmembrane region" description="Helical" evidence="1">
    <location>
        <begin position="60"/>
        <end position="86"/>
    </location>
</feature>
<protein>
    <submittedName>
        <fullName evidence="2">Uncharacterized protein</fullName>
    </submittedName>
</protein>
<sequence length="163" mass="17154">MTQTVFACTAPGCPFVQATRGRHGRREPAVSDRATHVAEAHGGDAAYVVTERWAWLNSLIFLNALTLVASTIAAIGSALGAPLFLLGVLFPQVWGWSFAPWVGVATIAVVSIAAWIYASARPAGTSFERRFTAGVTMGAFVAALVFPIAALSLLAWVSLTYSG</sequence>
<keyword evidence="1" id="KW-0472">Membrane</keyword>
<evidence type="ECO:0000313" key="3">
    <source>
        <dbReference type="Proteomes" id="UP000321034"/>
    </source>
</evidence>
<dbReference type="Proteomes" id="UP000321034">
    <property type="component" value="Unassembled WGS sequence"/>
</dbReference>
<dbReference type="EMBL" id="VRSV01000002">
    <property type="protein sequence ID" value="TXK09682.1"/>
    <property type="molecule type" value="Genomic_DNA"/>
</dbReference>
<comment type="caution">
    <text evidence="2">The sequence shown here is derived from an EMBL/GenBank/DDBJ whole genome shotgun (WGS) entry which is preliminary data.</text>
</comment>
<proteinExistence type="predicted"/>